<evidence type="ECO:0000313" key="1">
    <source>
        <dbReference type="EMBL" id="PEM55843.1"/>
    </source>
</evidence>
<accession>A0A2A8BP07</accession>
<dbReference type="RefSeq" id="WP_098102511.1">
    <property type="nucleotide sequence ID" value="NZ_NUDL01000035.1"/>
</dbReference>
<organism evidence="1 2">
    <name type="scientific">Bacillus wiedmannii</name>
    <dbReference type="NCBI Taxonomy" id="1890302"/>
    <lineage>
        <taxon>Bacteria</taxon>
        <taxon>Bacillati</taxon>
        <taxon>Bacillota</taxon>
        <taxon>Bacilli</taxon>
        <taxon>Bacillales</taxon>
        <taxon>Bacillaceae</taxon>
        <taxon>Bacillus</taxon>
        <taxon>Bacillus cereus group</taxon>
    </lineage>
</organism>
<name>A0A2A8BP07_9BACI</name>
<dbReference type="Proteomes" id="UP000220621">
    <property type="component" value="Unassembled WGS sequence"/>
</dbReference>
<sequence>MDGLKEVVQVSIKTNERDIEFTSFAGLNQIKQSLDGDVSSVVLTDEELEMMLCVKQRDKLASFFQSVLERKNAV</sequence>
<evidence type="ECO:0000313" key="2">
    <source>
        <dbReference type="Proteomes" id="UP000220621"/>
    </source>
</evidence>
<dbReference type="EMBL" id="NUDL01000035">
    <property type="protein sequence ID" value="PEM55843.1"/>
    <property type="molecule type" value="Genomic_DNA"/>
</dbReference>
<proteinExistence type="predicted"/>
<comment type="caution">
    <text evidence="1">The sequence shown here is derived from an EMBL/GenBank/DDBJ whole genome shotgun (WGS) entry which is preliminary data.</text>
</comment>
<gene>
    <name evidence="1" type="ORF">CN611_13300</name>
</gene>
<protein>
    <submittedName>
        <fullName evidence="1">Cytoplasmic protein</fullName>
    </submittedName>
</protein>
<dbReference type="AlphaFoldDB" id="A0A2A8BP07"/>
<reference evidence="1 2" key="1">
    <citation type="submission" date="2017-09" db="EMBL/GenBank/DDBJ databases">
        <title>Large-scale bioinformatics analysis of Bacillus genomes uncovers conserved roles of natural products in bacterial physiology.</title>
        <authorList>
            <consortium name="Agbiome Team Llc"/>
            <person name="Bleich R.M."/>
            <person name="Grubbs K.J."/>
            <person name="Santa Maria K.C."/>
            <person name="Allen S.E."/>
            <person name="Farag S."/>
            <person name="Shank E.A."/>
            <person name="Bowers A."/>
        </authorList>
    </citation>
    <scope>NUCLEOTIDE SEQUENCE [LARGE SCALE GENOMIC DNA]</scope>
    <source>
        <strain evidence="1 2">AFS010764</strain>
    </source>
</reference>